<dbReference type="SUPFAM" id="SSF56784">
    <property type="entry name" value="HAD-like"/>
    <property type="match status" value="1"/>
</dbReference>
<dbReference type="PANTHER" id="PTHR43434:SF24">
    <property type="entry name" value="HYDROLASE-RELATED"/>
    <property type="match status" value="1"/>
</dbReference>
<dbReference type="PANTHER" id="PTHR43434">
    <property type="entry name" value="PHOSPHOGLYCOLATE PHOSPHATASE"/>
    <property type="match status" value="1"/>
</dbReference>
<dbReference type="SFLD" id="SFLDG01135">
    <property type="entry name" value="C1.5.6:_HAD__Beta-PGM__Phospha"/>
    <property type="match status" value="1"/>
</dbReference>
<dbReference type="GO" id="GO:0008967">
    <property type="term" value="F:phosphoglycolate phosphatase activity"/>
    <property type="evidence" value="ECO:0007669"/>
    <property type="project" value="TreeGrafter"/>
</dbReference>
<dbReference type="AlphaFoldDB" id="A0A6F8PP49"/>
<dbReference type="GO" id="GO:0005829">
    <property type="term" value="C:cytosol"/>
    <property type="evidence" value="ECO:0007669"/>
    <property type="project" value="TreeGrafter"/>
</dbReference>
<name>A0A6F8PP49_9GAMM</name>
<evidence type="ECO:0000313" key="2">
    <source>
        <dbReference type="Proteomes" id="UP000501466"/>
    </source>
</evidence>
<accession>A0A6F8PP49</accession>
<dbReference type="InterPro" id="IPR050155">
    <property type="entry name" value="HAD-like_hydrolase_sf"/>
</dbReference>
<dbReference type="InterPro" id="IPR006549">
    <property type="entry name" value="HAD-SF_hydro_IIIA"/>
</dbReference>
<sequence>MTTKQYQCVIFDWDGTLMNSEARIVTSIQAAAAKCGFPVLSAFESKQIIGLSLENAIRALYTQADEAQVQCMANAYSQHFLQDSNEQMETFSGALELLAALREQGVKVAIATGKSRRGLDQVLREYSMGHLFDMTRTPHESASKPNPLMLSQILEAFKLQPHQAVMVGDTEFDMEMAHRIGMDRVGLTHGVHEADRLQKFAPLKLFDDLAGLQAWLLENCQAYQA</sequence>
<dbReference type="InterPro" id="IPR041492">
    <property type="entry name" value="HAD_2"/>
</dbReference>
<dbReference type="GO" id="GO:0006281">
    <property type="term" value="P:DNA repair"/>
    <property type="evidence" value="ECO:0007669"/>
    <property type="project" value="TreeGrafter"/>
</dbReference>
<dbReference type="Gene3D" id="1.10.150.240">
    <property type="entry name" value="Putative phosphatase, domain 2"/>
    <property type="match status" value="1"/>
</dbReference>
<evidence type="ECO:0000313" key="1">
    <source>
        <dbReference type="EMBL" id="BBP43818.1"/>
    </source>
</evidence>
<keyword evidence="2" id="KW-1185">Reference proteome</keyword>
<dbReference type="NCBIfam" id="TIGR01509">
    <property type="entry name" value="HAD-SF-IA-v3"/>
    <property type="match status" value="1"/>
</dbReference>
<dbReference type="KEGG" id="tzo:THMIRHAT_15640"/>
<dbReference type="Pfam" id="PF13419">
    <property type="entry name" value="HAD_2"/>
    <property type="match status" value="1"/>
</dbReference>
<gene>
    <name evidence="1" type="ORF">THMIRHAT_15640</name>
</gene>
<organism evidence="1 2">
    <name type="scientific">Thiosulfativibrio zosterae</name>
    <dbReference type="NCBI Taxonomy" id="2675053"/>
    <lineage>
        <taxon>Bacteria</taxon>
        <taxon>Pseudomonadati</taxon>
        <taxon>Pseudomonadota</taxon>
        <taxon>Gammaproteobacteria</taxon>
        <taxon>Thiotrichales</taxon>
        <taxon>Piscirickettsiaceae</taxon>
        <taxon>Thiosulfativibrio</taxon>
    </lineage>
</organism>
<dbReference type="InterPro" id="IPR006439">
    <property type="entry name" value="HAD-SF_hydro_IA"/>
</dbReference>
<proteinExistence type="predicted"/>
<dbReference type="NCBIfam" id="TIGR01549">
    <property type="entry name" value="HAD-SF-IA-v1"/>
    <property type="match status" value="1"/>
</dbReference>
<dbReference type="InterPro" id="IPR036412">
    <property type="entry name" value="HAD-like_sf"/>
</dbReference>
<dbReference type="RefSeq" id="WP_173291588.1">
    <property type="nucleotide sequence ID" value="NZ_AP021888.1"/>
</dbReference>
<dbReference type="NCBIfam" id="TIGR01662">
    <property type="entry name" value="HAD-SF-IIIA"/>
    <property type="match status" value="1"/>
</dbReference>
<dbReference type="SFLD" id="SFLDS00003">
    <property type="entry name" value="Haloacid_Dehalogenase"/>
    <property type="match status" value="1"/>
</dbReference>
<protein>
    <submittedName>
        <fullName evidence="1">Hydrolase</fullName>
    </submittedName>
</protein>
<dbReference type="Gene3D" id="3.40.50.1000">
    <property type="entry name" value="HAD superfamily/HAD-like"/>
    <property type="match status" value="1"/>
</dbReference>
<keyword evidence="1" id="KW-0378">Hydrolase</keyword>
<dbReference type="EMBL" id="AP021888">
    <property type="protein sequence ID" value="BBP43818.1"/>
    <property type="molecule type" value="Genomic_DNA"/>
</dbReference>
<dbReference type="SFLD" id="SFLDG01129">
    <property type="entry name" value="C1.5:_HAD__Beta-PGM__Phosphata"/>
    <property type="match status" value="1"/>
</dbReference>
<dbReference type="InterPro" id="IPR023198">
    <property type="entry name" value="PGP-like_dom2"/>
</dbReference>
<dbReference type="InterPro" id="IPR023214">
    <property type="entry name" value="HAD_sf"/>
</dbReference>
<reference evidence="2" key="1">
    <citation type="submission" date="2019-11" db="EMBL/GenBank/DDBJ databases">
        <title>Isolation and characterization of two novel species in the genus Thiomicrorhabdus.</title>
        <authorList>
            <person name="Mochizuki J."/>
            <person name="Kojima H."/>
            <person name="Fukui M."/>
        </authorList>
    </citation>
    <scope>NUCLEOTIDE SEQUENCE [LARGE SCALE GENOMIC DNA]</scope>
    <source>
        <strain evidence="2">AkT22</strain>
    </source>
</reference>
<dbReference type="Proteomes" id="UP000501466">
    <property type="component" value="Chromosome"/>
</dbReference>